<dbReference type="InterPro" id="IPR057335">
    <property type="entry name" value="Beta-barrel_SelB"/>
</dbReference>
<name>A0A2S0L2C7_9FIRM</name>
<dbReference type="PROSITE" id="PS51722">
    <property type="entry name" value="G_TR_2"/>
    <property type="match status" value="1"/>
</dbReference>
<evidence type="ECO:0000256" key="5">
    <source>
        <dbReference type="ARBA" id="ARBA00022917"/>
    </source>
</evidence>
<dbReference type="InterPro" id="IPR009000">
    <property type="entry name" value="Transl_B-barrel_sf"/>
</dbReference>
<dbReference type="Pfam" id="PF25461">
    <property type="entry name" value="Beta-barrel_SelB"/>
    <property type="match status" value="1"/>
</dbReference>
<dbReference type="InterPro" id="IPR036388">
    <property type="entry name" value="WH-like_DNA-bd_sf"/>
</dbReference>
<evidence type="ECO:0000259" key="9">
    <source>
        <dbReference type="PROSITE" id="PS51722"/>
    </source>
</evidence>
<dbReference type="SUPFAM" id="SSF52540">
    <property type="entry name" value="P-loop containing nucleoside triphosphate hydrolases"/>
    <property type="match status" value="1"/>
</dbReference>
<dbReference type="Pfam" id="PF03144">
    <property type="entry name" value="GTP_EFTU_D2"/>
    <property type="match status" value="1"/>
</dbReference>
<evidence type="ECO:0000256" key="1">
    <source>
        <dbReference type="ARBA" id="ARBA00004496"/>
    </source>
</evidence>
<dbReference type="AlphaFoldDB" id="A0A2S0L2C7"/>
<sequence>MKNVIIGTAGHVDHGKTQLIKALSGIDTDRLSEEKKRGITIELGFAHIDNDAGYNIGVIDVPGHEKFIKNMLAGIGGVDFVLFVVAADEGIMPQTKEHFEILQALGIDDGIIAITKKDMVDEEWLEMLVEDVKEYFKGSFLEGKPMIAVSSKTGENIDVLKAEILKKCDRESKRREEPELFRLPIDRVFSMQGFGTVVTGTLVDGVLKLNDDLNIYPEELPVKVRGIQTYGNDTDEAVAGQRTAVNLSGVKKENVLRGSVLAASGAVTVTNMLDVEMSIFNSSDRQILNNSRVHLYTGSKEVLAKVIIMDRDVMVSGDKTFVQLRLEEPIAVRRGDKFIIRFYSPVITVGGGRVLDSNPEKHKRNRDDVLADFEILAAGDIGDIIHLKSGKWKYYKEEELRQELGLTTSEIKQAIKSLADQGRVVILADGSIVNEDKLKILEDTVSKIIEEYHSQNPMVDGIPKRELLSRIKEYRHIEDDKLGQAIISKFLDSGMLEDKEKTISVAGFKVEFSDEQLALMDDIKKMYYKAGVETIKNEDIYELAGNKDIASAIQNELVSRGEIFKLDASYYIDTKAWDIATATVRELGTEKPEGFTLADYRDKLEISRKYASILLSALDKYGITVFNGECRKAIK</sequence>
<dbReference type="RefSeq" id="WP_106056236.1">
    <property type="nucleotide sequence ID" value="NZ_CP027228.1"/>
</dbReference>
<dbReference type="SUPFAM" id="SSF50447">
    <property type="entry name" value="Translation proteins"/>
    <property type="match status" value="1"/>
</dbReference>
<protein>
    <recommendedName>
        <fullName evidence="2">Selenocysteine-specific elongation factor</fullName>
    </recommendedName>
    <alternativeName>
        <fullName evidence="8">SelB translation factor</fullName>
    </alternativeName>
</protein>
<dbReference type="KEGG" id="mdv:C5Q96_00670"/>
<dbReference type="GO" id="GO:0003723">
    <property type="term" value="F:RNA binding"/>
    <property type="evidence" value="ECO:0007669"/>
    <property type="project" value="InterPro"/>
</dbReference>
<dbReference type="EMBL" id="CP027228">
    <property type="protein sequence ID" value="AVM47452.1"/>
    <property type="molecule type" value="Genomic_DNA"/>
</dbReference>
<dbReference type="InterPro" id="IPR009001">
    <property type="entry name" value="Transl_elong_EF1A/Init_IF2_C"/>
</dbReference>
<evidence type="ECO:0000256" key="3">
    <source>
        <dbReference type="ARBA" id="ARBA00022490"/>
    </source>
</evidence>
<dbReference type="Gene3D" id="2.40.30.10">
    <property type="entry name" value="Translation factors"/>
    <property type="match status" value="1"/>
</dbReference>
<dbReference type="InterPro" id="IPR031157">
    <property type="entry name" value="G_TR_CS"/>
</dbReference>
<dbReference type="InterPro" id="IPR027417">
    <property type="entry name" value="P-loop_NTPase"/>
</dbReference>
<dbReference type="OrthoDB" id="9804504at2"/>
<keyword evidence="6" id="KW-0342">GTP-binding</keyword>
<dbReference type="GO" id="GO:0005525">
    <property type="term" value="F:GTP binding"/>
    <property type="evidence" value="ECO:0007669"/>
    <property type="project" value="UniProtKB-KW"/>
</dbReference>
<dbReference type="Pfam" id="PF00009">
    <property type="entry name" value="GTP_EFTU"/>
    <property type="match status" value="1"/>
</dbReference>
<dbReference type="GO" id="GO:0003924">
    <property type="term" value="F:GTPase activity"/>
    <property type="evidence" value="ECO:0007669"/>
    <property type="project" value="InterPro"/>
</dbReference>
<keyword evidence="5" id="KW-0648">Protein biosynthesis</keyword>
<dbReference type="GeneID" id="78390761"/>
<keyword evidence="11" id="KW-1185">Reference proteome</keyword>
<dbReference type="Gene3D" id="1.10.10.10">
    <property type="entry name" value="Winged helix-like DNA-binding domain superfamily/Winged helix DNA-binding domain"/>
    <property type="match status" value="1"/>
</dbReference>
<dbReference type="Gene3D" id="3.40.50.300">
    <property type="entry name" value="P-loop containing nucleotide triphosphate hydrolases"/>
    <property type="match status" value="1"/>
</dbReference>
<reference evidence="11" key="1">
    <citation type="submission" date="2018-02" db="EMBL/GenBank/DDBJ databases">
        <authorList>
            <person name="Holder M.E."/>
            <person name="Ajami N.J."/>
            <person name="Petrosino J.F."/>
        </authorList>
    </citation>
    <scope>NUCLEOTIDE SEQUENCE [LARGE SCALE GENOMIC DNA]</scope>
    <source>
        <strain evidence="11">CCUG 47132</strain>
    </source>
</reference>
<dbReference type="SUPFAM" id="SSF46785">
    <property type="entry name" value="Winged helix' DNA-binding domain"/>
    <property type="match status" value="1"/>
</dbReference>
<keyword evidence="4" id="KW-0547">Nucleotide-binding</keyword>
<dbReference type="CDD" id="cd03696">
    <property type="entry name" value="SelB_II"/>
    <property type="match status" value="1"/>
</dbReference>
<dbReference type="CDD" id="cd04171">
    <property type="entry name" value="SelB"/>
    <property type="match status" value="1"/>
</dbReference>
<dbReference type="PROSITE" id="PS00301">
    <property type="entry name" value="G_TR_1"/>
    <property type="match status" value="1"/>
</dbReference>
<accession>A0A2S0L2C7</accession>
<dbReference type="PANTHER" id="PTHR43721:SF22">
    <property type="entry name" value="ELONGATION FACTOR TU, MITOCHONDRIAL"/>
    <property type="match status" value="1"/>
</dbReference>
<dbReference type="Pfam" id="PF09106">
    <property type="entry name" value="WHD_2nd_SelB"/>
    <property type="match status" value="1"/>
</dbReference>
<dbReference type="Gene3D" id="1.10.10.2770">
    <property type="match status" value="1"/>
</dbReference>
<dbReference type="InterPro" id="IPR000795">
    <property type="entry name" value="T_Tr_GTP-bd_dom"/>
</dbReference>
<keyword evidence="3" id="KW-0963">Cytoplasm</keyword>
<evidence type="ECO:0000256" key="8">
    <source>
        <dbReference type="ARBA" id="ARBA00031615"/>
    </source>
</evidence>
<dbReference type="NCBIfam" id="TIGR00231">
    <property type="entry name" value="small_GTP"/>
    <property type="match status" value="1"/>
</dbReference>
<evidence type="ECO:0000313" key="11">
    <source>
        <dbReference type="Proteomes" id="UP000237883"/>
    </source>
</evidence>
<evidence type="ECO:0000313" key="10">
    <source>
        <dbReference type="EMBL" id="AVM47452.1"/>
    </source>
</evidence>
<evidence type="ECO:0000256" key="4">
    <source>
        <dbReference type="ARBA" id="ARBA00022741"/>
    </source>
</evidence>
<keyword evidence="10" id="KW-0251">Elongation factor</keyword>
<dbReference type="SUPFAM" id="SSF50465">
    <property type="entry name" value="EF-Tu/eEF-1alpha/eIF2-gamma C-terminal domain"/>
    <property type="match status" value="1"/>
</dbReference>
<dbReference type="GO" id="GO:0003746">
    <property type="term" value="F:translation elongation factor activity"/>
    <property type="evidence" value="ECO:0007669"/>
    <property type="project" value="UniProtKB-KW"/>
</dbReference>
<evidence type="ECO:0000256" key="6">
    <source>
        <dbReference type="ARBA" id="ARBA00023134"/>
    </source>
</evidence>
<organism evidence="10 11">
    <name type="scientific">Mogibacterium diversum</name>
    <dbReference type="NCBI Taxonomy" id="114527"/>
    <lineage>
        <taxon>Bacteria</taxon>
        <taxon>Bacillati</taxon>
        <taxon>Bacillota</taxon>
        <taxon>Clostridia</taxon>
        <taxon>Peptostreptococcales</taxon>
        <taxon>Anaerovoracaceae</taxon>
        <taxon>Mogibacterium</taxon>
    </lineage>
</organism>
<dbReference type="InterPro" id="IPR005225">
    <property type="entry name" value="Small_GTP-bd"/>
</dbReference>
<dbReference type="CDD" id="cd15491">
    <property type="entry name" value="selB_III"/>
    <property type="match status" value="1"/>
</dbReference>
<dbReference type="InterPro" id="IPR004535">
    <property type="entry name" value="Transl_elong_SelB"/>
</dbReference>
<dbReference type="Proteomes" id="UP000237883">
    <property type="component" value="Chromosome"/>
</dbReference>
<dbReference type="PANTHER" id="PTHR43721">
    <property type="entry name" value="ELONGATION FACTOR TU-RELATED"/>
    <property type="match status" value="1"/>
</dbReference>
<dbReference type="InterPro" id="IPR036390">
    <property type="entry name" value="WH_DNA-bd_sf"/>
</dbReference>
<dbReference type="GO" id="GO:0001514">
    <property type="term" value="P:selenocysteine incorporation"/>
    <property type="evidence" value="ECO:0007669"/>
    <property type="project" value="InterPro"/>
</dbReference>
<dbReference type="InterPro" id="IPR015190">
    <property type="entry name" value="Elong_fac_SelB-wing-hlx_typ-2"/>
</dbReference>
<dbReference type="NCBIfam" id="TIGR00475">
    <property type="entry name" value="selB"/>
    <property type="match status" value="1"/>
</dbReference>
<dbReference type="InterPro" id="IPR015191">
    <property type="entry name" value="SelB_WHD4"/>
</dbReference>
<evidence type="ECO:0000256" key="2">
    <source>
        <dbReference type="ARBA" id="ARBA00015953"/>
    </source>
</evidence>
<dbReference type="GO" id="GO:0005829">
    <property type="term" value="C:cytosol"/>
    <property type="evidence" value="ECO:0007669"/>
    <property type="project" value="TreeGrafter"/>
</dbReference>
<comment type="subcellular location">
    <subcellularLocation>
        <location evidence="1">Cytoplasm</location>
    </subcellularLocation>
</comment>
<evidence type="ECO:0000256" key="7">
    <source>
        <dbReference type="ARBA" id="ARBA00025526"/>
    </source>
</evidence>
<feature type="domain" description="Tr-type G" evidence="9">
    <location>
        <begin position="1"/>
        <end position="173"/>
    </location>
</feature>
<gene>
    <name evidence="10" type="primary">selB</name>
    <name evidence="10" type="ORF">C5Q96_00670</name>
</gene>
<dbReference type="InterPro" id="IPR004161">
    <property type="entry name" value="EFTu-like_2"/>
</dbReference>
<dbReference type="InterPro" id="IPR050055">
    <property type="entry name" value="EF-Tu_GTPase"/>
</dbReference>
<comment type="function">
    <text evidence="7">Translation factor necessary for the incorporation of selenocysteine into proteins. It probably replaces EF-Tu for the insertion of selenocysteine directed by the UGA codon. SelB binds GTP and GDP.</text>
</comment>
<dbReference type="Pfam" id="PF09107">
    <property type="entry name" value="WHD_3rd_SelB"/>
    <property type="match status" value="1"/>
</dbReference>
<proteinExistence type="predicted"/>